<dbReference type="PANTHER" id="PTHR31620">
    <property type="entry name" value="PROTEIN RETICULATA-RELATED 2, CHLOROPLASTIC-RELATED"/>
    <property type="match status" value="1"/>
</dbReference>
<evidence type="ECO:0000259" key="10">
    <source>
        <dbReference type="Pfam" id="PF04187"/>
    </source>
</evidence>
<dbReference type="Pfam" id="PF04187">
    <property type="entry name" value="Cofac_haem_bdg"/>
    <property type="match status" value="1"/>
</dbReference>
<evidence type="ECO:0000256" key="8">
    <source>
        <dbReference type="ARBA" id="ARBA00023136"/>
    </source>
</evidence>
<evidence type="ECO:0000256" key="1">
    <source>
        <dbReference type="ARBA" id="ARBA00004508"/>
    </source>
</evidence>
<evidence type="ECO:0000313" key="12">
    <source>
        <dbReference type="Proteomes" id="UP001642487"/>
    </source>
</evidence>
<evidence type="ECO:0000256" key="4">
    <source>
        <dbReference type="ARBA" id="ARBA00022640"/>
    </source>
</evidence>
<comment type="similarity">
    <text evidence="2">Belongs to the RETICULATA family.</text>
</comment>
<evidence type="ECO:0000256" key="5">
    <source>
        <dbReference type="ARBA" id="ARBA00022692"/>
    </source>
</evidence>
<feature type="domain" description="Haem-binding uptake Tiki superfamily ChaN" evidence="10">
    <location>
        <begin position="174"/>
        <end position="394"/>
    </location>
</feature>
<protein>
    <recommendedName>
        <fullName evidence="10">Haem-binding uptake Tiki superfamily ChaN domain-containing protein</fullName>
    </recommendedName>
</protein>
<reference evidence="11 12" key="1">
    <citation type="submission" date="2024-03" db="EMBL/GenBank/DDBJ databases">
        <authorList>
            <person name="Gkanogiannis A."/>
            <person name="Becerra Lopez-Lavalle L."/>
        </authorList>
    </citation>
    <scope>NUCLEOTIDE SEQUENCE [LARGE SCALE GENOMIC DNA]</scope>
</reference>
<evidence type="ECO:0000256" key="3">
    <source>
        <dbReference type="ARBA" id="ARBA00022528"/>
    </source>
</evidence>
<keyword evidence="4" id="KW-0934">Plastid</keyword>
<dbReference type="EMBL" id="OZ021741">
    <property type="protein sequence ID" value="CAK9326284.1"/>
    <property type="molecule type" value="Genomic_DNA"/>
</dbReference>
<keyword evidence="3" id="KW-0150">Chloroplast</keyword>
<organism evidence="11 12">
    <name type="scientific">Citrullus colocynthis</name>
    <name type="common">colocynth</name>
    <dbReference type="NCBI Taxonomy" id="252529"/>
    <lineage>
        <taxon>Eukaryota</taxon>
        <taxon>Viridiplantae</taxon>
        <taxon>Streptophyta</taxon>
        <taxon>Embryophyta</taxon>
        <taxon>Tracheophyta</taxon>
        <taxon>Spermatophyta</taxon>
        <taxon>Magnoliopsida</taxon>
        <taxon>eudicotyledons</taxon>
        <taxon>Gunneridae</taxon>
        <taxon>Pentapetalae</taxon>
        <taxon>rosids</taxon>
        <taxon>fabids</taxon>
        <taxon>Cucurbitales</taxon>
        <taxon>Cucurbitaceae</taxon>
        <taxon>Benincaseae</taxon>
        <taxon>Citrullus</taxon>
    </lineage>
</organism>
<keyword evidence="7" id="KW-1133">Transmembrane helix</keyword>
<name>A0ABP0Z0G9_9ROSI</name>
<evidence type="ECO:0000313" key="11">
    <source>
        <dbReference type="EMBL" id="CAK9326284.1"/>
    </source>
</evidence>
<evidence type="ECO:0000256" key="7">
    <source>
        <dbReference type="ARBA" id="ARBA00022989"/>
    </source>
</evidence>
<dbReference type="Gene3D" id="3.40.50.11550">
    <property type="match status" value="1"/>
</dbReference>
<feature type="region of interest" description="Disordered" evidence="9">
    <location>
        <begin position="1"/>
        <end position="28"/>
    </location>
</feature>
<keyword evidence="6" id="KW-0809">Transit peptide</keyword>
<keyword evidence="12" id="KW-1185">Reference proteome</keyword>
<dbReference type="InterPro" id="IPR007314">
    <property type="entry name" value="Cofac_haem-bd_dom"/>
</dbReference>
<sequence length="766" mass="84703">MKLNVHGGFSGGPVHASSTVRRSRAAVPADSLRRNSVAECRFLGEILIRRNGCASFPIRQNTRSSFSIHCLQDTHEDSERPHEVGRKSAAQILSTRRAVLGVPLIAIGARFLQSAVVRAEEKSPETVTPVLEAVTSPLPSPIPSTAEEEVITARIYDATVIGEPLAVGKDKRKVWEKIMNARVVYLGEAEQVPIRDDKELELEFVKNLKRRCGESERVLSLALEAFPSDLQEQLNQYIDKSIDGETLKSYTSHWPPQRWQEYEPLLSYCRENGVRLIACGTPLKVLRIVQAEGIRGLSKADRKVFAPPAGSGFISGFTAISRRTSADLNYSYQPIPFGPSSYLSAQSRVVEEYAMSQIILQAMQDGGGTGMLVVVTGASHVAYGSRGTGLPARISKKVPKKNQVVVLLDPERQQMRREGEVPVADFLWYSAARPCSRNCFDRAEIARVMNAAGRKRDGLPQDIQKGLDLGVVSPEVLQNFFDLEQYPLIAELTHRFQGFRERLLADPKFLHRLAIEEAISLTTTLLAQYERRKENFFLELDYVITDTLRGAVVDFFTVWLPAPTLAFLSTDDIDVSGSTDILQGLLGSIPDNAFQKNLVGKNWNVGHRVASVLFGGLKLASVGFISSIGAVASSNALFTIRKFLNPALETKQRNKRSPILKTAAVYGCFLGTSANLRYQIIAGIVEHRLSDAFSSQILLVNMLSFVVRTLNSYWGTQQWIDLARFTGLQTRESPSYQVQESPNPAALGCQVTEEAAQGSSDEFKNQ</sequence>
<dbReference type="Pfam" id="PF11891">
    <property type="entry name" value="RETICULATA-like"/>
    <property type="match status" value="1"/>
</dbReference>
<comment type="subcellular location">
    <subcellularLocation>
        <location evidence="1">Plastid</location>
        <location evidence="1">Chloroplast membrane</location>
        <topology evidence="1">Multi-pass membrane protein</topology>
    </subcellularLocation>
</comment>
<gene>
    <name evidence="11" type="ORF">CITCOLO1_LOCUS18626</name>
</gene>
<dbReference type="SUPFAM" id="SSF159501">
    <property type="entry name" value="EreA/ChaN-like"/>
    <property type="match status" value="1"/>
</dbReference>
<keyword evidence="8" id="KW-0472">Membrane</keyword>
<evidence type="ECO:0000256" key="9">
    <source>
        <dbReference type="SAM" id="MobiDB-lite"/>
    </source>
</evidence>
<dbReference type="PANTHER" id="PTHR31620:SF2">
    <property type="entry name" value="PROTEIN RETICULATA-RELATED 5, CHLOROPLASTIC"/>
    <property type="match status" value="1"/>
</dbReference>
<proteinExistence type="inferred from homology"/>
<dbReference type="InterPro" id="IPR021825">
    <property type="entry name" value="RETICULATA-related"/>
</dbReference>
<accession>A0ABP0Z0G9</accession>
<evidence type="ECO:0000256" key="6">
    <source>
        <dbReference type="ARBA" id="ARBA00022946"/>
    </source>
</evidence>
<keyword evidence="5" id="KW-0812">Transmembrane</keyword>
<evidence type="ECO:0000256" key="2">
    <source>
        <dbReference type="ARBA" id="ARBA00010793"/>
    </source>
</evidence>
<dbReference type="Proteomes" id="UP001642487">
    <property type="component" value="Chromosome 7"/>
</dbReference>